<evidence type="ECO:0000256" key="1">
    <source>
        <dbReference type="ARBA" id="ARBA00005417"/>
    </source>
</evidence>
<dbReference type="GO" id="GO:0005524">
    <property type="term" value="F:ATP binding"/>
    <property type="evidence" value="ECO:0007669"/>
    <property type="project" value="UniProtKB-KW"/>
</dbReference>
<reference evidence="6 7" key="1">
    <citation type="submission" date="2023-10" db="EMBL/GenBank/DDBJ databases">
        <title>Virgibacillus halophilus 5B73C genome.</title>
        <authorList>
            <person name="Miliotis G."/>
            <person name="Sengupta P."/>
            <person name="Hameed A."/>
            <person name="Chuvochina M."/>
            <person name="Mcdonagh F."/>
            <person name="Simpson A.C."/>
            <person name="Singh N.K."/>
            <person name="Rekha P.D."/>
            <person name="Raman K."/>
            <person name="Hugenholtz P."/>
            <person name="Venkateswaran K."/>
        </authorList>
    </citation>
    <scope>NUCLEOTIDE SEQUENCE [LARGE SCALE GENOMIC DNA]</scope>
    <source>
        <strain evidence="6 7">5B73C</strain>
    </source>
</reference>
<comment type="caution">
    <text evidence="6">The sequence shown here is derived from an EMBL/GenBank/DDBJ whole genome shotgun (WGS) entry which is preliminary data.</text>
</comment>
<dbReference type="SUPFAM" id="SSF52540">
    <property type="entry name" value="P-loop containing nucleoside triphosphate hydrolases"/>
    <property type="match status" value="1"/>
</dbReference>
<dbReference type="InterPro" id="IPR003439">
    <property type="entry name" value="ABC_transporter-like_ATP-bd"/>
</dbReference>
<name>A0ABU5CD48_9BACI</name>
<dbReference type="Gene3D" id="3.40.50.300">
    <property type="entry name" value="P-loop containing nucleotide triphosphate hydrolases"/>
    <property type="match status" value="1"/>
</dbReference>
<dbReference type="Pfam" id="PF00005">
    <property type="entry name" value="ABC_tran"/>
    <property type="match status" value="1"/>
</dbReference>
<dbReference type="Proteomes" id="UP001281447">
    <property type="component" value="Unassembled WGS sequence"/>
</dbReference>
<dbReference type="PANTHER" id="PTHR42711:SF5">
    <property type="entry name" value="ABC TRANSPORTER ATP-BINDING PROTEIN NATA"/>
    <property type="match status" value="1"/>
</dbReference>
<keyword evidence="4 6" id="KW-0067">ATP-binding</keyword>
<evidence type="ECO:0000259" key="5">
    <source>
        <dbReference type="Pfam" id="PF00005"/>
    </source>
</evidence>
<comment type="similarity">
    <text evidence="1">Belongs to the ABC transporter superfamily.</text>
</comment>
<dbReference type="EMBL" id="JAWDIP010000004">
    <property type="protein sequence ID" value="MDY0396925.1"/>
    <property type="molecule type" value="Genomic_DNA"/>
</dbReference>
<dbReference type="InterPro" id="IPR027417">
    <property type="entry name" value="P-loop_NTPase"/>
</dbReference>
<accession>A0ABU5CD48</accession>
<keyword evidence="7" id="KW-1185">Reference proteome</keyword>
<evidence type="ECO:0000256" key="4">
    <source>
        <dbReference type="ARBA" id="ARBA00022840"/>
    </source>
</evidence>
<proteinExistence type="inferred from homology"/>
<evidence type="ECO:0000313" key="6">
    <source>
        <dbReference type="EMBL" id="MDY0396925.1"/>
    </source>
</evidence>
<sequence>MLQAAGITKHYGDKTILHDISFSISQGEVVGLVGENGAGKSTLLKILATLDRPSNGIVTLEGMNVHKDNKRARKRIGFVPQDIALWEALSVKENMLFF</sequence>
<evidence type="ECO:0000256" key="3">
    <source>
        <dbReference type="ARBA" id="ARBA00022741"/>
    </source>
</evidence>
<feature type="domain" description="ABC transporter" evidence="5">
    <location>
        <begin position="17"/>
        <end position="94"/>
    </location>
</feature>
<gene>
    <name evidence="6" type="ORF">RWE15_24835</name>
</gene>
<keyword evidence="2" id="KW-0813">Transport</keyword>
<protein>
    <submittedName>
        <fullName evidence="6">ATP-binding cassette domain-containing protein</fullName>
    </submittedName>
</protein>
<evidence type="ECO:0000313" key="7">
    <source>
        <dbReference type="Proteomes" id="UP001281447"/>
    </source>
</evidence>
<dbReference type="PANTHER" id="PTHR42711">
    <property type="entry name" value="ABC TRANSPORTER ATP-BINDING PROTEIN"/>
    <property type="match status" value="1"/>
</dbReference>
<dbReference type="InterPro" id="IPR050763">
    <property type="entry name" value="ABC_transporter_ATP-binding"/>
</dbReference>
<evidence type="ECO:0000256" key="2">
    <source>
        <dbReference type="ARBA" id="ARBA00022448"/>
    </source>
</evidence>
<keyword evidence="3" id="KW-0547">Nucleotide-binding</keyword>
<organism evidence="6 7">
    <name type="scientific">Tigheibacillus halophilus</name>
    <dbReference type="NCBI Taxonomy" id="361280"/>
    <lineage>
        <taxon>Bacteria</taxon>
        <taxon>Bacillati</taxon>
        <taxon>Bacillota</taxon>
        <taxon>Bacilli</taxon>
        <taxon>Bacillales</taxon>
        <taxon>Bacillaceae</taxon>
        <taxon>Tigheibacillus</taxon>
    </lineage>
</organism>